<dbReference type="Pfam" id="PF04548">
    <property type="entry name" value="AIG1"/>
    <property type="match status" value="1"/>
</dbReference>
<keyword evidence="5" id="KW-1185">Reference proteome</keyword>
<dbReference type="AlphaFoldDB" id="A0AAF0R3R0"/>
<protein>
    <recommendedName>
        <fullName evidence="3">AIG1-type G domain-containing protein</fullName>
    </recommendedName>
</protein>
<dbReference type="InterPro" id="IPR027417">
    <property type="entry name" value="P-loop_NTPase"/>
</dbReference>
<dbReference type="EMBL" id="CP133617">
    <property type="protein sequence ID" value="WMV34846.1"/>
    <property type="molecule type" value="Genomic_DNA"/>
</dbReference>
<dbReference type="Proteomes" id="UP001234989">
    <property type="component" value="Chromosome 6"/>
</dbReference>
<dbReference type="SUPFAM" id="SSF52540">
    <property type="entry name" value="P-loop containing nucleoside triphosphate hydrolases"/>
    <property type="match status" value="1"/>
</dbReference>
<sequence length="104" mass="11592">MRSMPRSAGVTSTCELQRTQLPNGPILNVIDTPGWFDFSIDLEIIGKELVKCIDLAKDGIHAVLLVLSVRSHFSREQQAAVQSLKHFFGNDITDYMIVVFTGRS</sequence>
<proteinExistence type="predicted"/>
<dbReference type="PANTHER" id="PTHR10903">
    <property type="entry name" value="GTPASE, IMAP FAMILY MEMBER-RELATED"/>
    <property type="match status" value="1"/>
</dbReference>
<dbReference type="GO" id="GO:0005525">
    <property type="term" value="F:GTP binding"/>
    <property type="evidence" value="ECO:0007669"/>
    <property type="project" value="UniProtKB-KW"/>
</dbReference>
<accession>A0AAF0R3R0</accession>
<dbReference type="PANTHER" id="PTHR10903:SF189">
    <property type="entry name" value="NTGP4"/>
    <property type="match status" value="1"/>
</dbReference>
<evidence type="ECO:0000259" key="3">
    <source>
        <dbReference type="PROSITE" id="PS51720"/>
    </source>
</evidence>
<feature type="domain" description="AIG1-type G" evidence="3">
    <location>
        <begin position="1"/>
        <end position="104"/>
    </location>
</feature>
<evidence type="ECO:0000313" key="5">
    <source>
        <dbReference type="Proteomes" id="UP001234989"/>
    </source>
</evidence>
<evidence type="ECO:0000256" key="2">
    <source>
        <dbReference type="ARBA" id="ARBA00023134"/>
    </source>
</evidence>
<name>A0AAF0R3R0_SOLVR</name>
<dbReference type="InterPro" id="IPR045058">
    <property type="entry name" value="GIMA/IAN/Toc"/>
</dbReference>
<organism evidence="4 5">
    <name type="scientific">Solanum verrucosum</name>
    <dbReference type="NCBI Taxonomy" id="315347"/>
    <lineage>
        <taxon>Eukaryota</taxon>
        <taxon>Viridiplantae</taxon>
        <taxon>Streptophyta</taxon>
        <taxon>Embryophyta</taxon>
        <taxon>Tracheophyta</taxon>
        <taxon>Spermatophyta</taxon>
        <taxon>Magnoliopsida</taxon>
        <taxon>eudicotyledons</taxon>
        <taxon>Gunneridae</taxon>
        <taxon>Pentapetalae</taxon>
        <taxon>asterids</taxon>
        <taxon>lamiids</taxon>
        <taxon>Solanales</taxon>
        <taxon>Solanaceae</taxon>
        <taxon>Solanoideae</taxon>
        <taxon>Solaneae</taxon>
        <taxon>Solanum</taxon>
    </lineage>
</organism>
<gene>
    <name evidence="4" type="ORF">MTR67_028231</name>
</gene>
<keyword evidence="1" id="KW-0547">Nucleotide-binding</keyword>
<dbReference type="Gene3D" id="3.40.50.300">
    <property type="entry name" value="P-loop containing nucleotide triphosphate hydrolases"/>
    <property type="match status" value="1"/>
</dbReference>
<evidence type="ECO:0000313" key="4">
    <source>
        <dbReference type="EMBL" id="WMV34846.1"/>
    </source>
</evidence>
<dbReference type="InterPro" id="IPR006703">
    <property type="entry name" value="G_AIG1"/>
</dbReference>
<reference evidence="4" key="1">
    <citation type="submission" date="2023-08" db="EMBL/GenBank/DDBJ databases">
        <title>A de novo genome assembly of Solanum verrucosum Schlechtendal, a Mexican diploid species geographically isolated from the other diploid A-genome species in potato relatives.</title>
        <authorList>
            <person name="Hosaka K."/>
        </authorList>
    </citation>
    <scope>NUCLEOTIDE SEQUENCE</scope>
    <source>
        <tissue evidence="4">Young leaves</tissue>
    </source>
</reference>
<evidence type="ECO:0000256" key="1">
    <source>
        <dbReference type="ARBA" id="ARBA00022741"/>
    </source>
</evidence>
<dbReference type="PROSITE" id="PS51720">
    <property type="entry name" value="G_AIG1"/>
    <property type="match status" value="1"/>
</dbReference>
<keyword evidence="2" id="KW-0342">GTP-binding</keyword>